<accession>A0A5B6VPQ0</accession>
<dbReference type="AlphaFoldDB" id="A0A5B6VPQ0"/>
<dbReference type="GO" id="GO:0016740">
    <property type="term" value="F:transferase activity"/>
    <property type="evidence" value="ECO:0007669"/>
    <property type="project" value="UniProtKB-KW"/>
</dbReference>
<reference evidence="2" key="1">
    <citation type="journal article" date="2019" name="Plant Biotechnol. J.">
        <title>Genome sequencing of the Australian wild diploid species Gossypium australe highlights disease resistance and delayed gland morphogenesis.</title>
        <authorList>
            <person name="Cai Y."/>
            <person name="Cai X."/>
            <person name="Wang Q."/>
            <person name="Wang P."/>
            <person name="Zhang Y."/>
            <person name="Cai C."/>
            <person name="Xu Y."/>
            <person name="Wang K."/>
            <person name="Zhou Z."/>
            <person name="Wang C."/>
            <person name="Geng S."/>
            <person name="Li B."/>
            <person name="Dong Q."/>
            <person name="Hou Y."/>
            <person name="Wang H."/>
            <person name="Ai P."/>
            <person name="Liu Z."/>
            <person name="Yi F."/>
            <person name="Sun M."/>
            <person name="An G."/>
            <person name="Cheng J."/>
            <person name="Zhang Y."/>
            <person name="Shi Q."/>
            <person name="Xie Y."/>
            <person name="Shi X."/>
            <person name="Chang Y."/>
            <person name="Huang F."/>
            <person name="Chen Y."/>
            <person name="Hong S."/>
            <person name="Mi L."/>
            <person name="Sun Q."/>
            <person name="Zhang L."/>
            <person name="Zhou B."/>
            <person name="Peng R."/>
            <person name="Zhang X."/>
            <person name="Liu F."/>
        </authorList>
    </citation>
    <scope>NUCLEOTIDE SEQUENCE [LARGE SCALE GENOMIC DNA]</scope>
    <source>
        <strain evidence="2">cv. PA1801</strain>
    </source>
</reference>
<keyword evidence="1" id="KW-0808">Transferase</keyword>
<organism evidence="1 2">
    <name type="scientific">Gossypium australe</name>
    <dbReference type="NCBI Taxonomy" id="47621"/>
    <lineage>
        <taxon>Eukaryota</taxon>
        <taxon>Viridiplantae</taxon>
        <taxon>Streptophyta</taxon>
        <taxon>Embryophyta</taxon>
        <taxon>Tracheophyta</taxon>
        <taxon>Spermatophyta</taxon>
        <taxon>Magnoliopsida</taxon>
        <taxon>eudicotyledons</taxon>
        <taxon>Gunneridae</taxon>
        <taxon>Pentapetalae</taxon>
        <taxon>rosids</taxon>
        <taxon>malvids</taxon>
        <taxon>Malvales</taxon>
        <taxon>Malvaceae</taxon>
        <taxon>Malvoideae</taxon>
        <taxon>Gossypium</taxon>
    </lineage>
</organism>
<name>A0A5B6VPQ0_9ROSI</name>
<keyword evidence="2" id="KW-1185">Reference proteome</keyword>
<dbReference type="Proteomes" id="UP000325315">
    <property type="component" value="Unassembled WGS sequence"/>
</dbReference>
<protein>
    <submittedName>
        <fullName evidence="1">Cytosolic sulfotransferase 16-like</fullName>
    </submittedName>
</protein>
<dbReference type="OrthoDB" id="10520937at2759"/>
<proteinExistence type="predicted"/>
<evidence type="ECO:0000313" key="2">
    <source>
        <dbReference type="Proteomes" id="UP000325315"/>
    </source>
</evidence>
<dbReference type="EMBL" id="SMMG02000006">
    <property type="protein sequence ID" value="KAA3471042.1"/>
    <property type="molecule type" value="Genomic_DNA"/>
</dbReference>
<comment type="caution">
    <text evidence="1">The sequence shown here is derived from an EMBL/GenBank/DDBJ whole genome shotgun (WGS) entry which is preliminary data.</text>
</comment>
<evidence type="ECO:0000313" key="1">
    <source>
        <dbReference type="EMBL" id="KAA3471042.1"/>
    </source>
</evidence>
<gene>
    <name evidence="1" type="ORF">EPI10_016699</name>
</gene>
<sequence>MANLNTVDEDLANLNIMDEEKDPMLVVGDDIAVDQEYGLCLTGRVLTNSHRESFCLVRLTLGDQQVKFGWDLSLRVAPRRRGKIVSKWLREESETDKWARMKINGESKERTFGADVTNRSDHREEKGSEGHCLKDLPMEFVDGKKRQRFHTKVGDFANNKGLLKMGMGNEISTAISNFSKSHIDVEEDEGNDMAIWKFTGFYGAPVEHARKDSWELLRRQNPRGKTNGCNGTHGREYQFHFNADWILDNNFEKQVKSGWNSTEQNNLVKLKEMGVSSSNCAKKEKVLREQRTTVLNSRLLELSINEISDAILAEIIEIKLDLNFEADRKELFWEQRARIN</sequence>